<accession>A0A2H0KMD5</accession>
<feature type="binding site" evidence="5">
    <location>
        <position position="45"/>
    </location>
    <ligand>
        <name>dimethylallyl diphosphate</name>
        <dbReference type="ChEBI" id="CHEBI:57623"/>
    </ligand>
</feature>
<dbReference type="UniPathway" id="UPA00056">
    <property type="reaction ID" value="UER00097"/>
</dbReference>
<feature type="binding site" evidence="5">
    <location>
        <position position="227"/>
    </location>
    <ligand>
        <name>(2E)-4-hydroxy-3-methylbut-2-enyl diphosphate</name>
        <dbReference type="ChEBI" id="CHEBI:128753"/>
    </ligand>
</feature>
<comment type="pathway">
    <text evidence="5">Isoprenoid biosynthesis; dimethylallyl diphosphate biosynthesis; dimethylallyl diphosphate from (2E)-4-hydroxy-3-methylbutenyl diphosphate: step 1/1.</text>
</comment>
<feature type="binding site" evidence="5">
    <location>
        <position position="45"/>
    </location>
    <ligand>
        <name>isopentenyl diphosphate</name>
        <dbReference type="ChEBI" id="CHEBI:128769"/>
    </ligand>
</feature>
<dbReference type="PANTHER" id="PTHR30426:SF0">
    <property type="entry name" value="4-HYDROXY-3-METHYLBUT-2-ENYL DIPHOSPHATE REDUCTASE"/>
    <property type="match status" value="1"/>
</dbReference>
<feature type="binding site" evidence="5">
    <location>
        <position position="229"/>
    </location>
    <ligand>
        <name>(2E)-4-hydroxy-3-methylbut-2-enyl diphosphate</name>
        <dbReference type="ChEBI" id="CHEBI:128753"/>
    </ligand>
</feature>
<comment type="similarity">
    <text evidence="5">Belongs to the IspH family.</text>
</comment>
<feature type="binding site" evidence="5">
    <location>
        <position position="227"/>
    </location>
    <ligand>
        <name>isopentenyl diphosphate</name>
        <dbReference type="ChEBI" id="CHEBI:128769"/>
    </ligand>
</feature>
<feature type="binding site" evidence="5">
    <location>
        <position position="227"/>
    </location>
    <ligand>
        <name>dimethylallyl diphosphate</name>
        <dbReference type="ChEBI" id="CHEBI:57623"/>
    </ligand>
</feature>
<feature type="binding site" evidence="5">
    <location>
        <position position="271"/>
    </location>
    <ligand>
        <name>dimethylallyl diphosphate</name>
        <dbReference type="ChEBI" id="CHEBI:57623"/>
    </ligand>
</feature>
<evidence type="ECO:0000256" key="2">
    <source>
        <dbReference type="ARBA" id="ARBA00022723"/>
    </source>
</evidence>
<dbReference type="GO" id="GO:0046872">
    <property type="term" value="F:metal ion binding"/>
    <property type="evidence" value="ECO:0007669"/>
    <property type="project" value="UniProtKB-KW"/>
</dbReference>
<dbReference type="NCBIfam" id="NF002190">
    <property type="entry name" value="PRK01045.1-4"/>
    <property type="match status" value="1"/>
</dbReference>
<gene>
    <name evidence="5 6" type="primary">ispH</name>
    <name evidence="6" type="ORF">COV86_03185</name>
</gene>
<feature type="binding site" evidence="5">
    <location>
        <position position="128"/>
    </location>
    <ligand>
        <name>isopentenyl diphosphate</name>
        <dbReference type="ChEBI" id="CHEBI:128769"/>
    </ligand>
</feature>
<dbReference type="Pfam" id="PF02401">
    <property type="entry name" value="LYTB"/>
    <property type="match status" value="1"/>
</dbReference>
<dbReference type="GO" id="GO:0019288">
    <property type="term" value="P:isopentenyl diphosphate biosynthetic process, methylerythritol 4-phosphate pathway"/>
    <property type="evidence" value="ECO:0007669"/>
    <property type="project" value="UniProtKB-UniRule"/>
</dbReference>
<evidence type="ECO:0000256" key="5">
    <source>
        <dbReference type="HAMAP-Rule" id="MF_00191"/>
    </source>
</evidence>
<keyword evidence="5" id="KW-0560">Oxidoreductase</keyword>
<comment type="pathway">
    <text evidence="5">Isoprenoid biosynthesis; isopentenyl diphosphate biosynthesis via DXP pathway; isopentenyl diphosphate from 1-deoxy-D-xylulose 5-phosphate: step 6/6.</text>
</comment>
<feature type="binding site" evidence="5">
    <location>
        <position position="229"/>
    </location>
    <ligand>
        <name>dimethylallyl diphosphate</name>
        <dbReference type="ChEBI" id="CHEBI:57623"/>
    </ligand>
</feature>
<dbReference type="GO" id="GO:0051539">
    <property type="term" value="F:4 iron, 4 sulfur cluster binding"/>
    <property type="evidence" value="ECO:0007669"/>
    <property type="project" value="UniProtKB-UniRule"/>
</dbReference>
<dbReference type="Proteomes" id="UP000229570">
    <property type="component" value="Unassembled WGS sequence"/>
</dbReference>
<evidence type="ECO:0000256" key="3">
    <source>
        <dbReference type="ARBA" id="ARBA00023004"/>
    </source>
</evidence>
<comment type="cofactor">
    <cofactor evidence="5">
        <name>[4Fe-4S] cluster</name>
        <dbReference type="ChEBI" id="CHEBI:49883"/>
    </cofactor>
    <text evidence="5">Binds 1 [4Fe-4S] cluster per subunit.</text>
</comment>
<feature type="active site" description="Proton donor" evidence="5">
    <location>
        <position position="130"/>
    </location>
</feature>
<dbReference type="PANTHER" id="PTHR30426">
    <property type="entry name" value="4-HYDROXY-3-METHYLBUT-2-ENYL DIPHOSPHATE REDUCTASE"/>
    <property type="match status" value="1"/>
</dbReference>
<feature type="binding site" evidence="5">
    <location>
        <position position="169"/>
    </location>
    <ligand>
        <name>(2E)-4-hydroxy-3-methylbut-2-enyl diphosphate</name>
        <dbReference type="ChEBI" id="CHEBI:128753"/>
    </ligand>
</feature>
<reference evidence="6 7" key="1">
    <citation type="submission" date="2017-09" db="EMBL/GenBank/DDBJ databases">
        <title>Depth-based differentiation of microbial function through sediment-hosted aquifers and enrichment of novel symbionts in the deep terrestrial subsurface.</title>
        <authorList>
            <person name="Probst A.J."/>
            <person name="Ladd B."/>
            <person name="Jarett J.K."/>
            <person name="Geller-Mcgrath D.E."/>
            <person name="Sieber C.M."/>
            <person name="Emerson J.B."/>
            <person name="Anantharaman K."/>
            <person name="Thomas B.C."/>
            <person name="Malmstrom R."/>
            <person name="Stieglmeier M."/>
            <person name="Klingl A."/>
            <person name="Woyke T."/>
            <person name="Ryan C.M."/>
            <person name="Banfield J.F."/>
        </authorList>
    </citation>
    <scope>NUCLEOTIDE SEQUENCE [LARGE SCALE GENOMIC DNA]</scope>
    <source>
        <strain evidence="6">CG11_big_fil_rev_8_21_14_0_20_35_14</strain>
    </source>
</reference>
<evidence type="ECO:0000313" key="7">
    <source>
        <dbReference type="Proteomes" id="UP000229570"/>
    </source>
</evidence>
<keyword evidence="1 5" id="KW-0004">4Fe-4S</keyword>
<feature type="binding site" evidence="5">
    <location>
        <position position="229"/>
    </location>
    <ligand>
        <name>isopentenyl diphosphate</name>
        <dbReference type="ChEBI" id="CHEBI:128769"/>
    </ligand>
</feature>
<dbReference type="GO" id="GO:0016114">
    <property type="term" value="P:terpenoid biosynthetic process"/>
    <property type="evidence" value="ECO:0007669"/>
    <property type="project" value="UniProtKB-UniRule"/>
</dbReference>
<keyword evidence="3 5" id="KW-0408">Iron</keyword>
<dbReference type="UniPathway" id="UPA00059">
    <property type="reaction ID" value="UER00105"/>
</dbReference>
<feature type="binding site" evidence="5">
    <location>
        <position position="228"/>
    </location>
    <ligand>
        <name>dimethylallyl diphosphate</name>
        <dbReference type="ChEBI" id="CHEBI:57623"/>
    </ligand>
</feature>
<comment type="catalytic activity">
    <reaction evidence="5">
        <text>isopentenyl diphosphate + 2 oxidized [2Fe-2S]-[ferredoxin] + H2O = (2E)-4-hydroxy-3-methylbut-2-enyl diphosphate + 2 reduced [2Fe-2S]-[ferredoxin] + 2 H(+)</text>
        <dbReference type="Rhea" id="RHEA:24488"/>
        <dbReference type="Rhea" id="RHEA-COMP:10000"/>
        <dbReference type="Rhea" id="RHEA-COMP:10001"/>
        <dbReference type="ChEBI" id="CHEBI:15377"/>
        <dbReference type="ChEBI" id="CHEBI:15378"/>
        <dbReference type="ChEBI" id="CHEBI:33737"/>
        <dbReference type="ChEBI" id="CHEBI:33738"/>
        <dbReference type="ChEBI" id="CHEBI:128753"/>
        <dbReference type="ChEBI" id="CHEBI:128769"/>
        <dbReference type="EC" id="1.17.7.4"/>
    </reaction>
</comment>
<name>A0A2H0KMD5_9BACT</name>
<feature type="binding site" evidence="5">
    <location>
        <position position="228"/>
    </location>
    <ligand>
        <name>(2E)-4-hydroxy-3-methylbut-2-enyl diphosphate</name>
        <dbReference type="ChEBI" id="CHEBI:128753"/>
    </ligand>
</feature>
<feature type="binding site" evidence="5">
    <location>
        <position position="128"/>
    </location>
    <ligand>
        <name>dimethylallyl diphosphate</name>
        <dbReference type="ChEBI" id="CHEBI:57623"/>
    </ligand>
</feature>
<dbReference type="CDD" id="cd13944">
    <property type="entry name" value="lytB_ispH"/>
    <property type="match status" value="1"/>
</dbReference>
<feature type="binding site" evidence="5">
    <location>
        <position position="271"/>
    </location>
    <ligand>
        <name>isopentenyl diphosphate</name>
        <dbReference type="ChEBI" id="CHEBI:128769"/>
    </ligand>
</feature>
<dbReference type="HAMAP" id="MF_00191">
    <property type="entry name" value="IspH"/>
    <property type="match status" value="1"/>
</dbReference>
<feature type="binding site" evidence="5">
    <location>
        <position position="271"/>
    </location>
    <ligand>
        <name>(2E)-4-hydroxy-3-methylbut-2-enyl diphosphate</name>
        <dbReference type="ChEBI" id="CHEBI:128753"/>
    </ligand>
</feature>
<dbReference type="NCBIfam" id="TIGR00216">
    <property type="entry name" value="ispH_lytB"/>
    <property type="match status" value="1"/>
</dbReference>
<feature type="binding site" evidence="5">
    <location>
        <position position="78"/>
    </location>
    <ligand>
        <name>dimethylallyl diphosphate</name>
        <dbReference type="ChEBI" id="CHEBI:57623"/>
    </ligand>
</feature>
<dbReference type="Gene3D" id="3.40.1010.20">
    <property type="entry name" value="4-hydroxy-3-methylbut-2-enyl diphosphate reductase, catalytic domain"/>
    <property type="match status" value="2"/>
</dbReference>
<feature type="binding site" evidence="5">
    <location>
        <position position="45"/>
    </location>
    <ligand>
        <name>(2E)-4-hydroxy-3-methylbut-2-enyl diphosphate</name>
        <dbReference type="ChEBI" id="CHEBI:128753"/>
    </ligand>
</feature>
<dbReference type="AlphaFoldDB" id="A0A2H0KMD5"/>
<keyword evidence="4 5" id="KW-0411">Iron-sulfur</keyword>
<dbReference type="GO" id="GO:0050992">
    <property type="term" value="P:dimethylallyl diphosphate biosynthetic process"/>
    <property type="evidence" value="ECO:0007669"/>
    <property type="project" value="UniProtKB-UniRule"/>
</dbReference>
<evidence type="ECO:0000256" key="1">
    <source>
        <dbReference type="ARBA" id="ARBA00022485"/>
    </source>
</evidence>
<organism evidence="6 7">
    <name type="scientific">Candidatus Roizmanbacteria bacterium CG11_big_fil_rev_8_21_14_0_20_35_14</name>
    <dbReference type="NCBI Taxonomy" id="1974855"/>
    <lineage>
        <taxon>Bacteria</taxon>
        <taxon>Candidatus Roizmaniibacteriota</taxon>
    </lineage>
</organism>
<feature type="binding site" evidence="5">
    <location>
        <position position="16"/>
    </location>
    <ligand>
        <name>[4Fe-4S] cluster</name>
        <dbReference type="ChEBI" id="CHEBI:49883"/>
    </ligand>
</feature>
<comment type="caution">
    <text evidence="6">The sequence shown here is derived from an EMBL/GenBank/DDBJ whole genome shotgun (WGS) entry which is preliminary data.</text>
</comment>
<feature type="binding site" evidence="5">
    <location>
        <position position="100"/>
    </location>
    <ligand>
        <name>[4Fe-4S] cluster</name>
        <dbReference type="ChEBI" id="CHEBI:49883"/>
    </ligand>
</feature>
<feature type="binding site" evidence="5">
    <location>
        <position position="228"/>
    </location>
    <ligand>
        <name>isopentenyl diphosphate</name>
        <dbReference type="ChEBI" id="CHEBI:128769"/>
    </ligand>
</feature>
<feature type="binding site" evidence="5">
    <location>
        <position position="78"/>
    </location>
    <ligand>
        <name>isopentenyl diphosphate</name>
        <dbReference type="ChEBI" id="CHEBI:128769"/>
    </ligand>
</feature>
<keyword evidence="2 5" id="KW-0479">Metal-binding</keyword>
<keyword evidence="5" id="KW-0414">Isoprene biosynthesis</keyword>
<sequence length="308" mass="34862">MKKLKKIYLVSPRGFCAGVKRAVEVVNLVLQKYKTPIYVRHQIVHNRHVISDFEKKGVIFIEDINEIPDNSIVVFSAHGSSTDLYQIAKRKKLKIFDAVCPLVNKVHVEAKKFYGQGFFIFYIGHKNHPEAIGVLKEVPDKSIVLIKTLEDAKKTIPPQTDKLIVLTQTTLSFDDTKEIINCLKKRFPKLILPPAFDICYATQNRQNAVKELAKKADLVLVIGSKESSNSNRLKEVAEKSGKRAYLINDKSEIKTSWLENVENLGITAGASAPKYLIEEVVNYFKKQGVEIEELTVIKENISFPLPII</sequence>
<feature type="binding site" evidence="5">
    <location>
        <position position="199"/>
    </location>
    <ligand>
        <name>[4Fe-4S] cluster</name>
        <dbReference type="ChEBI" id="CHEBI:49883"/>
    </ligand>
</feature>
<comment type="function">
    <text evidence="5">Catalyzes the conversion of 1-hydroxy-2-methyl-2-(E)-butenyl 4-diphosphate (HMBPP) into a mixture of isopentenyl diphosphate (IPP) and dimethylallyl diphosphate (DMAPP). Acts in the terminal step of the DOXP/MEP pathway for isoprenoid precursor biosynthesis.</text>
</comment>
<feature type="binding site" evidence="5">
    <location>
        <position position="128"/>
    </location>
    <ligand>
        <name>(2E)-4-hydroxy-3-methylbut-2-enyl diphosphate</name>
        <dbReference type="ChEBI" id="CHEBI:128753"/>
    </ligand>
</feature>
<dbReference type="EC" id="1.17.7.4" evidence="5"/>
<feature type="binding site" evidence="5">
    <location>
        <position position="78"/>
    </location>
    <ligand>
        <name>(2E)-4-hydroxy-3-methylbut-2-enyl diphosphate</name>
        <dbReference type="ChEBI" id="CHEBI:128753"/>
    </ligand>
</feature>
<comment type="catalytic activity">
    <reaction evidence="5">
        <text>dimethylallyl diphosphate + 2 oxidized [2Fe-2S]-[ferredoxin] + H2O = (2E)-4-hydroxy-3-methylbut-2-enyl diphosphate + 2 reduced [2Fe-2S]-[ferredoxin] + 2 H(+)</text>
        <dbReference type="Rhea" id="RHEA:24825"/>
        <dbReference type="Rhea" id="RHEA-COMP:10000"/>
        <dbReference type="Rhea" id="RHEA-COMP:10001"/>
        <dbReference type="ChEBI" id="CHEBI:15377"/>
        <dbReference type="ChEBI" id="CHEBI:15378"/>
        <dbReference type="ChEBI" id="CHEBI:33737"/>
        <dbReference type="ChEBI" id="CHEBI:33738"/>
        <dbReference type="ChEBI" id="CHEBI:57623"/>
        <dbReference type="ChEBI" id="CHEBI:128753"/>
        <dbReference type="EC" id="1.17.7.4"/>
    </reaction>
</comment>
<dbReference type="EMBL" id="PCVL01000044">
    <property type="protein sequence ID" value="PIQ72399.1"/>
    <property type="molecule type" value="Genomic_DNA"/>
</dbReference>
<evidence type="ECO:0000256" key="4">
    <source>
        <dbReference type="ARBA" id="ARBA00023014"/>
    </source>
</evidence>
<proteinExistence type="inferred from homology"/>
<dbReference type="Gene3D" id="3.40.50.11270">
    <property type="match status" value="1"/>
</dbReference>
<dbReference type="InterPro" id="IPR003451">
    <property type="entry name" value="LytB/IspH"/>
</dbReference>
<dbReference type="GO" id="GO:0051745">
    <property type="term" value="F:4-hydroxy-3-methylbut-2-enyl diphosphate reductase activity"/>
    <property type="evidence" value="ECO:0007669"/>
    <property type="project" value="UniProtKB-UniRule"/>
</dbReference>
<protein>
    <recommendedName>
        <fullName evidence="5">4-hydroxy-3-methylbut-2-enyl diphosphate reductase</fullName>
        <shortName evidence="5">HMBPP reductase</shortName>
        <ecNumber evidence="5">1.17.7.4</ecNumber>
    </recommendedName>
</protein>
<evidence type="ECO:0000313" key="6">
    <source>
        <dbReference type="EMBL" id="PIQ72399.1"/>
    </source>
</evidence>